<dbReference type="RefSeq" id="WP_132213845.1">
    <property type="nucleotide sequence ID" value="NZ_OX156936.1"/>
</dbReference>
<dbReference type="EMBL" id="SLUP01000001">
    <property type="protein sequence ID" value="TCL68712.1"/>
    <property type="molecule type" value="Genomic_DNA"/>
</dbReference>
<protein>
    <recommendedName>
        <fullName evidence="4">GLPGLI family protein</fullName>
    </recommendedName>
</protein>
<feature type="chain" id="PRO_5020469739" description="GLPGLI family protein" evidence="1">
    <location>
        <begin position="21"/>
        <end position="240"/>
    </location>
</feature>
<evidence type="ECO:0008006" key="4">
    <source>
        <dbReference type="Google" id="ProtNLM"/>
    </source>
</evidence>
<proteinExistence type="predicted"/>
<dbReference type="AlphaFoldDB" id="A0A4R1RRX2"/>
<feature type="signal peptide" evidence="1">
    <location>
        <begin position="1"/>
        <end position="20"/>
    </location>
</feature>
<reference evidence="2 3" key="1">
    <citation type="submission" date="2019-03" db="EMBL/GenBank/DDBJ databases">
        <title>Genomic Encyclopedia of Type Strains, Phase IV (KMG-IV): sequencing the most valuable type-strain genomes for metagenomic binning, comparative biology and taxonomic classification.</title>
        <authorList>
            <person name="Goeker M."/>
        </authorList>
    </citation>
    <scope>NUCLEOTIDE SEQUENCE [LARGE SCALE GENOMIC DNA]</scope>
    <source>
        <strain evidence="2 3">DSM 18792</strain>
    </source>
</reference>
<gene>
    <name evidence="2" type="ORF">EV196_101131</name>
</gene>
<name>A0A4R1RRX2_9FLAO</name>
<evidence type="ECO:0000313" key="2">
    <source>
        <dbReference type="EMBL" id="TCL68712.1"/>
    </source>
</evidence>
<accession>A0A4R1RRX2</accession>
<sequence length="240" mass="27019">MKKSLLFLMLLSLHLGIAQNNPKVDNYPLKAMDLVVFTFGMDYPLTIGTVSNSGELNFKLPTNISSIPEEVKTNFISDAAFVLFSKCDNSYDILSEDENIRAAGGGYISLSSKENPYAGLFFMTTDENLVPWLEESYSNNAVIASYFELVYVENDFNYQGECTSTVSNTENDTIETIYNYNLQLNAGFNFIEYKIESVDEHEIPSMYEENVFVKIAKPSKITVTSSQSTPPNTKFIGKYF</sequence>
<keyword evidence="3" id="KW-1185">Reference proteome</keyword>
<evidence type="ECO:0000256" key="1">
    <source>
        <dbReference type="SAM" id="SignalP"/>
    </source>
</evidence>
<dbReference type="OrthoDB" id="1418179at2"/>
<keyword evidence="1" id="KW-0732">Signal</keyword>
<evidence type="ECO:0000313" key="3">
    <source>
        <dbReference type="Proteomes" id="UP000295455"/>
    </source>
</evidence>
<comment type="caution">
    <text evidence="2">The sequence shown here is derived from an EMBL/GenBank/DDBJ whole genome shotgun (WGS) entry which is preliminary data.</text>
</comment>
<organism evidence="2 3">
    <name type="scientific">Mariniflexile fucanivorans</name>
    <dbReference type="NCBI Taxonomy" id="264023"/>
    <lineage>
        <taxon>Bacteria</taxon>
        <taxon>Pseudomonadati</taxon>
        <taxon>Bacteroidota</taxon>
        <taxon>Flavobacteriia</taxon>
        <taxon>Flavobacteriales</taxon>
        <taxon>Flavobacteriaceae</taxon>
        <taxon>Mariniflexile</taxon>
    </lineage>
</organism>
<dbReference type="Proteomes" id="UP000295455">
    <property type="component" value="Unassembled WGS sequence"/>
</dbReference>